<reference evidence="1" key="1">
    <citation type="submission" date="2023-04" db="EMBL/GenBank/DDBJ databases">
        <title>Phytophthora fragariaefolia NBRC 109709.</title>
        <authorList>
            <person name="Ichikawa N."/>
            <person name="Sato H."/>
            <person name="Tonouchi N."/>
        </authorList>
    </citation>
    <scope>NUCLEOTIDE SEQUENCE</scope>
    <source>
        <strain evidence="1">NBRC 109709</strain>
    </source>
</reference>
<dbReference type="OrthoDB" id="89340at2759"/>
<comment type="caution">
    <text evidence="1">The sequence shown here is derived from an EMBL/GenBank/DDBJ whole genome shotgun (WGS) entry which is preliminary data.</text>
</comment>
<accession>A0A9W7D703</accession>
<name>A0A9W7D703_9STRA</name>
<dbReference type="AlphaFoldDB" id="A0A9W7D703"/>
<gene>
    <name evidence="1" type="ORF">Pfra01_002793800</name>
</gene>
<keyword evidence="2" id="KW-1185">Reference proteome</keyword>
<evidence type="ECO:0000313" key="2">
    <source>
        <dbReference type="Proteomes" id="UP001165121"/>
    </source>
</evidence>
<evidence type="ECO:0000313" key="1">
    <source>
        <dbReference type="EMBL" id="GMF63980.1"/>
    </source>
</evidence>
<proteinExistence type="predicted"/>
<protein>
    <submittedName>
        <fullName evidence="1">Unnamed protein product</fullName>
    </submittedName>
</protein>
<dbReference type="EMBL" id="BSXT01007580">
    <property type="protein sequence ID" value="GMF63980.1"/>
    <property type="molecule type" value="Genomic_DNA"/>
</dbReference>
<organism evidence="1 2">
    <name type="scientific">Phytophthora fragariaefolia</name>
    <dbReference type="NCBI Taxonomy" id="1490495"/>
    <lineage>
        <taxon>Eukaryota</taxon>
        <taxon>Sar</taxon>
        <taxon>Stramenopiles</taxon>
        <taxon>Oomycota</taxon>
        <taxon>Peronosporomycetes</taxon>
        <taxon>Peronosporales</taxon>
        <taxon>Peronosporaceae</taxon>
        <taxon>Phytophthora</taxon>
    </lineage>
</organism>
<sequence>MFKFVRDPILRYATRTPLNSLGIGDAAAEVLRPGPGRHAAPFDFTVHLALQREALVLAEVYGAENLAARTVGTADYLQAIVQHLLVIEQASSPLTDSARTAKLIA</sequence>
<dbReference type="Proteomes" id="UP001165121">
    <property type="component" value="Unassembled WGS sequence"/>
</dbReference>